<keyword evidence="11" id="KW-0482">Metalloprotease</keyword>
<keyword evidence="9" id="KW-0378">Hydrolase</keyword>
<evidence type="ECO:0000256" key="9">
    <source>
        <dbReference type="ARBA" id="ARBA00022801"/>
    </source>
</evidence>
<evidence type="ECO:0000256" key="6">
    <source>
        <dbReference type="ARBA" id="ARBA00022670"/>
    </source>
</evidence>
<dbReference type="KEGG" id="achl:103798548"/>
<comment type="subcellular location">
    <subcellularLocation>
        <location evidence="2">Secreted</location>
    </subcellularLocation>
</comment>
<feature type="signal peptide" evidence="14">
    <location>
        <begin position="1"/>
        <end position="16"/>
    </location>
</feature>
<dbReference type="InterPro" id="IPR036990">
    <property type="entry name" value="M14A-like_propep"/>
</dbReference>
<evidence type="ECO:0000256" key="12">
    <source>
        <dbReference type="ARBA" id="ARBA00023157"/>
    </source>
</evidence>
<dbReference type="AlphaFoldDB" id="A0A091MKL9"/>
<comment type="similarity">
    <text evidence="3 13">Belongs to the peptidase M14 family.</text>
</comment>
<evidence type="ECO:0000313" key="17">
    <source>
        <dbReference type="Proteomes" id="UP000053537"/>
    </source>
</evidence>
<evidence type="ECO:0000259" key="15">
    <source>
        <dbReference type="PROSITE" id="PS52035"/>
    </source>
</evidence>
<accession>A0A091MKL9</accession>
<evidence type="ECO:0000256" key="11">
    <source>
        <dbReference type="ARBA" id="ARBA00023049"/>
    </source>
</evidence>
<evidence type="ECO:0000256" key="14">
    <source>
        <dbReference type="SAM" id="SignalP"/>
    </source>
</evidence>
<evidence type="ECO:0000256" key="10">
    <source>
        <dbReference type="ARBA" id="ARBA00022833"/>
    </source>
</evidence>
<gene>
    <name evidence="16" type="ORF">N310_04595</name>
</gene>
<evidence type="ECO:0000256" key="3">
    <source>
        <dbReference type="ARBA" id="ARBA00005988"/>
    </source>
</evidence>
<keyword evidence="12" id="KW-1015">Disulfide bond</keyword>
<name>A0A091MKL9_9PASS</name>
<dbReference type="Gene3D" id="3.30.70.340">
    <property type="entry name" value="Metallocarboxypeptidase-like"/>
    <property type="match status" value="1"/>
</dbReference>
<evidence type="ECO:0000256" key="5">
    <source>
        <dbReference type="ARBA" id="ARBA00022645"/>
    </source>
</evidence>
<keyword evidence="8 14" id="KW-0732">Signal</keyword>
<reference evidence="16 17" key="1">
    <citation type="submission" date="2014-04" db="EMBL/GenBank/DDBJ databases">
        <title>Genome evolution of avian class.</title>
        <authorList>
            <person name="Zhang G."/>
            <person name="Li C."/>
        </authorList>
    </citation>
    <scope>NUCLEOTIDE SEQUENCE [LARGE SCALE GENOMIC DNA]</scope>
    <source>
        <strain evidence="16">BGI_N310</strain>
    </source>
</reference>
<protein>
    <submittedName>
        <fullName evidence="16">Carboxypeptidase A1</fullName>
    </submittedName>
</protein>
<dbReference type="PROSITE" id="PS52035">
    <property type="entry name" value="PEPTIDASE_M14"/>
    <property type="match status" value="1"/>
</dbReference>
<dbReference type="EMBL" id="KK830883">
    <property type="protein sequence ID" value="KFP76442.1"/>
    <property type="molecule type" value="Genomic_DNA"/>
</dbReference>
<dbReference type="GO" id="GO:0005615">
    <property type="term" value="C:extracellular space"/>
    <property type="evidence" value="ECO:0007669"/>
    <property type="project" value="TreeGrafter"/>
</dbReference>
<dbReference type="PANTHER" id="PTHR11705">
    <property type="entry name" value="PROTEASE FAMILY M14 CARBOXYPEPTIDASE A,B"/>
    <property type="match status" value="1"/>
</dbReference>
<evidence type="ECO:0000256" key="13">
    <source>
        <dbReference type="PROSITE-ProRule" id="PRU01379"/>
    </source>
</evidence>
<feature type="domain" description="Peptidase M14" evidence="15">
    <location>
        <begin position="121"/>
        <end position="414"/>
    </location>
</feature>
<dbReference type="Pfam" id="PF00246">
    <property type="entry name" value="Peptidase_M14"/>
    <property type="match status" value="1"/>
</dbReference>
<dbReference type="OrthoDB" id="3626597at2759"/>
<evidence type="ECO:0000256" key="7">
    <source>
        <dbReference type="ARBA" id="ARBA00022723"/>
    </source>
</evidence>
<dbReference type="PROSITE" id="PS00133">
    <property type="entry name" value="CARBOXYPEPT_ZN_2"/>
    <property type="match status" value="1"/>
</dbReference>
<organism evidence="16 17">
    <name type="scientific">Acanthisitta chloris</name>
    <name type="common">rifleman</name>
    <dbReference type="NCBI Taxonomy" id="57068"/>
    <lineage>
        <taxon>Eukaryota</taxon>
        <taxon>Metazoa</taxon>
        <taxon>Chordata</taxon>
        <taxon>Craniata</taxon>
        <taxon>Vertebrata</taxon>
        <taxon>Euteleostomi</taxon>
        <taxon>Archelosauria</taxon>
        <taxon>Archosauria</taxon>
        <taxon>Dinosauria</taxon>
        <taxon>Saurischia</taxon>
        <taxon>Theropoda</taxon>
        <taxon>Coelurosauria</taxon>
        <taxon>Aves</taxon>
        <taxon>Neognathae</taxon>
        <taxon>Neoaves</taxon>
        <taxon>Telluraves</taxon>
        <taxon>Australaves</taxon>
        <taxon>Passeriformes</taxon>
        <taxon>Acanthisittidae</taxon>
        <taxon>Acanthisitta</taxon>
    </lineage>
</organism>
<dbReference type="CDD" id="cd03870">
    <property type="entry name" value="M14_CPA"/>
    <property type="match status" value="1"/>
</dbReference>
<keyword evidence="7" id="KW-0479">Metal-binding</keyword>
<dbReference type="GO" id="GO:0006508">
    <property type="term" value="P:proteolysis"/>
    <property type="evidence" value="ECO:0007669"/>
    <property type="project" value="UniProtKB-KW"/>
</dbReference>
<feature type="active site" description="Proton donor/acceptor" evidence="13">
    <location>
        <position position="380"/>
    </location>
</feature>
<comment type="cofactor">
    <cofactor evidence="1">
        <name>Zn(2+)</name>
        <dbReference type="ChEBI" id="CHEBI:29105"/>
    </cofactor>
</comment>
<dbReference type="FunFam" id="3.40.630.10:FF:000132">
    <property type="entry name" value="Carboxypeptidase A1"/>
    <property type="match status" value="1"/>
</dbReference>
<dbReference type="InterPro" id="IPR003146">
    <property type="entry name" value="M14A_act_pep"/>
</dbReference>
<evidence type="ECO:0000256" key="1">
    <source>
        <dbReference type="ARBA" id="ARBA00001947"/>
    </source>
</evidence>
<feature type="chain" id="PRO_5001878364" evidence="14">
    <location>
        <begin position="17"/>
        <end position="419"/>
    </location>
</feature>
<evidence type="ECO:0000256" key="8">
    <source>
        <dbReference type="ARBA" id="ARBA00022729"/>
    </source>
</evidence>
<dbReference type="SMART" id="SM00631">
    <property type="entry name" value="Zn_pept"/>
    <property type="match status" value="1"/>
</dbReference>
<keyword evidence="5 16" id="KW-0121">Carboxypeptidase</keyword>
<keyword evidence="17" id="KW-1185">Reference proteome</keyword>
<dbReference type="SUPFAM" id="SSF54897">
    <property type="entry name" value="Protease propeptides/inhibitors"/>
    <property type="match status" value="1"/>
</dbReference>
<dbReference type="InterPro" id="IPR034248">
    <property type="entry name" value="CPA_M14_CPD"/>
</dbReference>
<dbReference type="MEROPS" id="M14.001"/>
<evidence type="ECO:0000313" key="16">
    <source>
        <dbReference type="EMBL" id="KFP76442.1"/>
    </source>
</evidence>
<keyword evidence="10" id="KW-0862">Zinc</keyword>
<sequence>MDILLLFASLLAATRGEQLFVGDQVLRIIANDEEQMTLLRVLEEQAELQVDFWRHPTNLNHPVDLQVSFSSLQAVKIFLDSYSFSYSIMIEDVQELLDEEKKSMMRSRRRERSISTFDFASYHTLDEIYDWMDMLVEDHPNLVSKLQIGQSYENRPLYVLKFSTGGSNRPAIWLDTGIHPREWITTATGIWTANKIAEEYGHDPSVTAILDSMDIFFEIITNPDGFVYTHHSNRMWRKTRSMNAGSRCVGVDPNRNWDAGFGGAGSSSNPCSETYHGPHAHSEREVKAIVDFIHGHGNVKSVISIHSYSQMLLFPYGYKTTPADDYQEMIELAKKAVSDLAAVYGTKYIYGSVANTIYMACGTTIDWAYDNGVKYSFTLELRDTGRYGFLLPSNQIIPTATETWPALLDIMVHALEHPY</sequence>
<keyword evidence="6" id="KW-0645">Protease</keyword>
<dbReference type="GO" id="GO:0004181">
    <property type="term" value="F:metallocarboxypeptidase activity"/>
    <property type="evidence" value="ECO:0007669"/>
    <property type="project" value="InterPro"/>
</dbReference>
<proteinExistence type="inferred from homology"/>
<dbReference type="PRINTS" id="PR00765">
    <property type="entry name" value="CRBOXYPTASEA"/>
</dbReference>
<dbReference type="Proteomes" id="UP000053537">
    <property type="component" value="Unassembled WGS sequence"/>
</dbReference>
<evidence type="ECO:0000256" key="4">
    <source>
        <dbReference type="ARBA" id="ARBA00022525"/>
    </source>
</evidence>
<evidence type="ECO:0000256" key="2">
    <source>
        <dbReference type="ARBA" id="ARBA00004613"/>
    </source>
</evidence>
<dbReference type="InterPro" id="IPR057247">
    <property type="entry name" value="CARBOXYPEPT_ZN_2"/>
</dbReference>
<dbReference type="PANTHER" id="PTHR11705:SF152">
    <property type="entry name" value="CARBOXYPEPTIDASE A5"/>
    <property type="match status" value="1"/>
</dbReference>
<keyword evidence="4" id="KW-0964">Secreted</keyword>
<dbReference type="InterPro" id="IPR000834">
    <property type="entry name" value="Peptidase_M14"/>
</dbReference>
<dbReference type="GO" id="GO:0008270">
    <property type="term" value="F:zinc ion binding"/>
    <property type="evidence" value="ECO:0007669"/>
    <property type="project" value="InterPro"/>
</dbReference>
<dbReference type="Pfam" id="PF02244">
    <property type="entry name" value="Propep_M14"/>
    <property type="match status" value="1"/>
</dbReference>
<dbReference type="Gene3D" id="3.40.630.10">
    <property type="entry name" value="Zn peptidases"/>
    <property type="match status" value="1"/>
</dbReference>
<dbReference type="FunFam" id="3.30.70.340:FF:000001">
    <property type="entry name" value="Carboxypeptidase A5"/>
    <property type="match status" value="1"/>
</dbReference>
<dbReference type="SUPFAM" id="SSF53187">
    <property type="entry name" value="Zn-dependent exopeptidases"/>
    <property type="match status" value="1"/>
</dbReference>